<keyword evidence="2" id="KW-1185">Reference proteome</keyword>
<gene>
    <name evidence="1" type="ORF">CY34DRAFT_16299</name>
</gene>
<proteinExistence type="predicted"/>
<dbReference type="InParanoid" id="A0A0D0AEN9"/>
<dbReference type="Proteomes" id="UP000054485">
    <property type="component" value="Unassembled WGS sequence"/>
</dbReference>
<dbReference type="OrthoDB" id="2646055at2759"/>
<accession>A0A0D0AEN9</accession>
<dbReference type="AlphaFoldDB" id="A0A0D0AEN9"/>
<dbReference type="HOGENOM" id="CLU_1403275_0_0_1"/>
<dbReference type="EMBL" id="KN835518">
    <property type="protein sequence ID" value="KIK36569.1"/>
    <property type="molecule type" value="Genomic_DNA"/>
</dbReference>
<reference evidence="1 2" key="1">
    <citation type="submission" date="2014-04" db="EMBL/GenBank/DDBJ databases">
        <authorList>
            <consortium name="DOE Joint Genome Institute"/>
            <person name="Kuo A."/>
            <person name="Ruytinx J."/>
            <person name="Rineau F."/>
            <person name="Colpaert J."/>
            <person name="Kohler A."/>
            <person name="Nagy L.G."/>
            <person name="Floudas D."/>
            <person name="Copeland A."/>
            <person name="Barry K.W."/>
            <person name="Cichocki N."/>
            <person name="Veneault-Fourrey C."/>
            <person name="LaButti K."/>
            <person name="Lindquist E.A."/>
            <person name="Lipzen A."/>
            <person name="Lundell T."/>
            <person name="Morin E."/>
            <person name="Murat C."/>
            <person name="Sun H."/>
            <person name="Tunlid A."/>
            <person name="Henrissat B."/>
            <person name="Grigoriev I.V."/>
            <person name="Hibbett D.S."/>
            <person name="Martin F."/>
            <person name="Nordberg H.P."/>
            <person name="Cantor M.N."/>
            <person name="Hua S.X."/>
        </authorList>
    </citation>
    <scope>NUCLEOTIDE SEQUENCE [LARGE SCALE GENOMIC DNA]</scope>
    <source>
        <strain evidence="1 2">UH-Slu-Lm8-n1</strain>
    </source>
</reference>
<reference evidence="2" key="2">
    <citation type="submission" date="2015-01" db="EMBL/GenBank/DDBJ databases">
        <title>Evolutionary Origins and Diversification of the Mycorrhizal Mutualists.</title>
        <authorList>
            <consortium name="DOE Joint Genome Institute"/>
            <consortium name="Mycorrhizal Genomics Consortium"/>
            <person name="Kohler A."/>
            <person name="Kuo A."/>
            <person name="Nagy L.G."/>
            <person name="Floudas D."/>
            <person name="Copeland A."/>
            <person name="Barry K.W."/>
            <person name="Cichocki N."/>
            <person name="Veneault-Fourrey C."/>
            <person name="LaButti K."/>
            <person name="Lindquist E.A."/>
            <person name="Lipzen A."/>
            <person name="Lundell T."/>
            <person name="Morin E."/>
            <person name="Murat C."/>
            <person name="Riley R."/>
            <person name="Ohm R."/>
            <person name="Sun H."/>
            <person name="Tunlid A."/>
            <person name="Henrissat B."/>
            <person name="Grigoriev I.V."/>
            <person name="Hibbett D.S."/>
            <person name="Martin F."/>
        </authorList>
    </citation>
    <scope>NUCLEOTIDE SEQUENCE [LARGE SCALE GENOMIC DNA]</scope>
    <source>
        <strain evidence="2">UH-Slu-Lm8-n1</strain>
    </source>
</reference>
<name>A0A0D0AEN9_9AGAM</name>
<sequence length="196" mass="23478">MTTLQNLQMSMINIGDWTIEQQNWLDDHFAAYTHVRQKGDLPTFWICLSKSFLILWPVRKTLWPTMLASRCLTTTDLCLVFEAEKKCKKCIEEYFNNKFKNVTTHVAHIGDWTLEQWDWLVDYSDSYATYLQENQLETFFELLFDDFFDVWPIRQFLWPFMPKDQVLTNAERLTAIGAEEECKLYLMAFFEDSKLF</sequence>
<evidence type="ECO:0000313" key="2">
    <source>
        <dbReference type="Proteomes" id="UP000054485"/>
    </source>
</evidence>
<organism evidence="1 2">
    <name type="scientific">Suillus luteus UH-Slu-Lm8-n1</name>
    <dbReference type="NCBI Taxonomy" id="930992"/>
    <lineage>
        <taxon>Eukaryota</taxon>
        <taxon>Fungi</taxon>
        <taxon>Dikarya</taxon>
        <taxon>Basidiomycota</taxon>
        <taxon>Agaricomycotina</taxon>
        <taxon>Agaricomycetes</taxon>
        <taxon>Agaricomycetidae</taxon>
        <taxon>Boletales</taxon>
        <taxon>Suillineae</taxon>
        <taxon>Suillaceae</taxon>
        <taxon>Suillus</taxon>
    </lineage>
</organism>
<protein>
    <submittedName>
        <fullName evidence="1">Uncharacterized protein</fullName>
    </submittedName>
</protein>
<evidence type="ECO:0000313" key="1">
    <source>
        <dbReference type="EMBL" id="KIK36569.1"/>
    </source>
</evidence>